<sequence>MSSSNVDGEMSGNSSAQAEGLLPAFSSRQYAHLPTPQSPGNLGRYVLDGPCSPDSPVPNGNGAAQLKSAHSTQRRHRKLPSEDHAPRMQSNLHHPHFTHSSPLITTAATPQYLIPTSTEFTTPKQQSSISNVKLESPIPISLTTQLPRISSSSPAPPEPFGLHSSALSSPFMARMSIGNQTGRKTNAFDEPRPTEVDDIFSNPNVNAPVVTANPISPPQHPTLEPGPIANVGGELERIRNARRADTLFQMREAEKRRPEYLKRAKRTLSEADPNYLEEEENIRDHASGVGITESPHKGRRLTLFQETSEESFEESLMAGGYGRYRTADWVRQPQPISLPSNTAESSTVASITGEADEAPPTEKEIKKRKRLVAFRSEPNQSTSKLRAVELEGKGRVLIDVPSEEPVAPASPEPTPTKKRGANRRKRKGDNLSIDKKLPGTSGRESHGEKPNWPDSEFPWRLRTEERIELAKAEEEERLRYIERFLDRDTDDEDGSDSSAPIRGTASLPAWVARDSTPEPYQFKMGRGKMVPLRVYPGETDRPNFISRTSFPSDPADARSALLSKKSVRTLSYRQQKRLRELGHDGEEEIVCICHGKDDGRELVQCDACQTWYHLECIGIRNIAELGREEDPWFCRRCIARSPSPPAKLDSLPLSEPTFVPTDNEPNVRGSSDTPFFQPSSQDSPSWRLPRTPTRGSYNPSFDSSHSWSSWADSSSRAGPGPSTPQPTARGYDGHVQHYEESPFDPTSTPSRGIRFPPSFATPKNSGFPRSAGLFQTPSKPPGRGGLHRSFGSLGPSVDDSGGHLSSHDHFPRYDESPIRRNRSIDSSLPRRKLHSPSRSKASGSSMSALEESPVALAVLKTKDPAESCFGEFDGYNKSALLTLVARVGRALPTNPAYVQSLKPAFPVSVPPHATSDDDLWKNRALGLEQQYADLKAEYDALQIQCASKPRAIVATGPSKKKHKKKTITEPASINQDETIPPADLQLDVDVFKKSFEDLCLELRPCSDGLPFPGQDGKALFAAQDALFKLLPLATQSNFPITTLLSATRRAYTAVSINLDSVIKGNAKLKTLVILAVVLHASIEKSIPLLASASPNFESSMSTPLSSALNLLLDRIFLPIIKSFSLLSGKSLDYLSKPPNSSTGRRSSSKPSTYTDRRPSLLSLLQGTLTCLHTSLLSSFKQKPRSSVKLSEYRLQLQHALLEFSLLQHSLILETLRHLKELLRDRTPDTPQTTDRPRRIKRLVIKDTFWYLCSVLQFSIGFVLDGRLSETTTQAVNLALLKKTALELFVDLVINYDGSKSRPCLFEHKSLDNLTGRLVEGADGSAKADRSQKRILLDDGEHRMLLGVLERFVNMD</sequence>
<name>A0A9W8MYB1_9AGAR</name>
<dbReference type="InterPro" id="IPR011011">
    <property type="entry name" value="Znf_FYVE_PHD"/>
</dbReference>
<evidence type="ECO:0000256" key="5">
    <source>
        <dbReference type="ARBA" id="ARBA00023242"/>
    </source>
</evidence>
<dbReference type="GO" id="GO:0048188">
    <property type="term" value="C:Set1C/COMPASS complex"/>
    <property type="evidence" value="ECO:0007669"/>
    <property type="project" value="InterPro"/>
</dbReference>
<feature type="domain" description="PHD-type" evidence="8">
    <location>
        <begin position="588"/>
        <end position="640"/>
    </location>
</feature>
<evidence type="ECO:0000256" key="3">
    <source>
        <dbReference type="ARBA" id="ARBA00022771"/>
    </source>
</evidence>
<dbReference type="PANTHER" id="PTHR46174:SF1">
    <property type="entry name" value="CXXC-TYPE ZINC FINGER PROTEIN 1"/>
    <property type="match status" value="1"/>
</dbReference>
<dbReference type="EMBL" id="JANKHO010000121">
    <property type="protein sequence ID" value="KAJ3514933.1"/>
    <property type="molecule type" value="Genomic_DNA"/>
</dbReference>
<feature type="region of interest" description="Disordered" evidence="7">
    <location>
        <begin position="1"/>
        <end position="101"/>
    </location>
</feature>
<feature type="compositionally biased region" description="Low complexity" evidence="7">
    <location>
        <begin position="1137"/>
        <end position="1152"/>
    </location>
</feature>
<evidence type="ECO:0000313" key="10">
    <source>
        <dbReference type="Proteomes" id="UP001148786"/>
    </source>
</evidence>
<organism evidence="9 10">
    <name type="scientific">Agrocybe chaxingu</name>
    <dbReference type="NCBI Taxonomy" id="84603"/>
    <lineage>
        <taxon>Eukaryota</taxon>
        <taxon>Fungi</taxon>
        <taxon>Dikarya</taxon>
        <taxon>Basidiomycota</taxon>
        <taxon>Agaricomycotina</taxon>
        <taxon>Agaricomycetes</taxon>
        <taxon>Agaricomycetidae</taxon>
        <taxon>Agaricales</taxon>
        <taxon>Agaricineae</taxon>
        <taxon>Strophariaceae</taxon>
        <taxon>Agrocybe</taxon>
    </lineage>
</organism>
<dbReference type="Proteomes" id="UP001148786">
    <property type="component" value="Unassembled WGS sequence"/>
</dbReference>
<comment type="caution">
    <text evidence="9">The sequence shown here is derived from an EMBL/GenBank/DDBJ whole genome shotgun (WGS) entry which is preliminary data.</text>
</comment>
<proteinExistence type="predicted"/>
<dbReference type="GO" id="GO:0045893">
    <property type="term" value="P:positive regulation of DNA-templated transcription"/>
    <property type="evidence" value="ECO:0007669"/>
    <property type="project" value="TreeGrafter"/>
</dbReference>
<reference evidence="9" key="1">
    <citation type="submission" date="2022-07" db="EMBL/GenBank/DDBJ databases">
        <title>Genome Sequence of Agrocybe chaxingu.</title>
        <authorList>
            <person name="Buettner E."/>
        </authorList>
    </citation>
    <scope>NUCLEOTIDE SEQUENCE</scope>
    <source>
        <strain evidence="9">MP-N11</strain>
    </source>
</reference>
<comment type="subcellular location">
    <subcellularLocation>
        <location evidence="1">Nucleus</location>
    </subcellularLocation>
</comment>
<dbReference type="PROSITE" id="PS50016">
    <property type="entry name" value="ZF_PHD_2"/>
    <property type="match status" value="1"/>
</dbReference>
<feature type="compositionally biased region" description="Basic and acidic residues" evidence="7">
    <location>
        <begin position="731"/>
        <end position="740"/>
    </location>
</feature>
<feature type="region of interest" description="Disordered" evidence="7">
    <location>
        <begin position="1136"/>
        <end position="1156"/>
    </location>
</feature>
<feature type="region of interest" description="Disordered" evidence="7">
    <location>
        <begin position="335"/>
        <end position="456"/>
    </location>
</feature>
<feature type="compositionally biased region" description="Basic and acidic residues" evidence="7">
    <location>
        <begin position="428"/>
        <end position="456"/>
    </location>
</feature>
<dbReference type="InterPro" id="IPR037869">
    <property type="entry name" value="Spp1/CFP1"/>
</dbReference>
<feature type="compositionally biased region" description="Basic and acidic residues" evidence="7">
    <location>
        <begin position="386"/>
        <end position="396"/>
    </location>
</feature>
<keyword evidence="2" id="KW-0479">Metal-binding</keyword>
<dbReference type="OrthoDB" id="436852at2759"/>
<feature type="region of interest" description="Disordered" evidence="7">
    <location>
        <begin position="644"/>
        <end position="848"/>
    </location>
</feature>
<keyword evidence="10" id="KW-1185">Reference proteome</keyword>
<dbReference type="SUPFAM" id="SSF57903">
    <property type="entry name" value="FYVE/PHD zinc finger"/>
    <property type="match status" value="1"/>
</dbReference>
<dbReference type="PROSITE" id="PS01359">
    <property type="entry name" value="ZF_PHD_1"/>
    <property type="match status" value="1"/>
</dbReference>
<keyword evidence="5" id="KW-0539">Nucleus</keyword>
<feature type="compositionally biased region" description="Low complexity" evidence="7">
    <location>
        <begin position="838"/>
        <end position="847"/>
    </location>
</feature>
<evidence type="ECO:0000256" key="1">
    <source>
        <dbReference type="ARBA" id="ARBA00004123"/>
    </source>
</evidence>
<gene>
    <name evidence="9" type="ORF">NLJ89_g2075</name>
</gene>
<feature type="compositionally biased region" description="Polar residues" evidence="7">
    <location>
        <begin position="88"/>
        <end position="101"/>
    </location>
</feature>
<feature type="compositionally biased region" description="Polar residues" evidence="7">
    <location>
        <begin position="1"/>
        <end position="17"/>
    </location>
</feature>
<evidence type="ECO:0000259" key="8">
    <source>
        <dbReference type="PROSITE" id="PS50016"/>
    </source>
</evidence>
<feature type="compositionally biased region" description="Low complexity" evidence="7">
    <location>
        <begin position="674"/>
        <end position="685"/>
    </location>
</feature>
<feature type="compositionally biased region" description="Basic residues" evidence="7">
    <location>
        <begin position="416"/>
        <end position="427"/>
    </location>
</feature>
<keyword evidence="3 6" id="KW-0863">Zinc-finger</keyword>
<evidence type="ECO:0000313" key="9">
    <source>
        <dbReference type="EMBL" id="KAJ3514933.1"/>
    </source>
</evidence>
<dbReference type="Pfam" id="PF00628">
    <property type="entry name" value="PHD"/>
    <property type="match status" value="1"/>
</dbReference>
<evidence type="ECO:0000256" key="7">
    <source>
        <dbReference type="SAM" id="MobiDB-lite"/>
    </source>
</evidence>
<accession>A0A9W8MYB1</accession>
<dbReference type="InterPro" id="IPR013083">
    <property type="entry name" value="Znf_RING/FYVE/PHD"/>
</dbReference>
<protein>
    <recommendedName>
        <fullName evidence="8">PHD-type domain-containing protein</fullName>
    </recommendedName>
</protein>
<dbReference type="PANTHER" id="PTHR46174">
    <property type="entry name" value="CXXC-TYPE ZINC FINGER PROTEIN 1"/>
    <property type="match status" value="1"/>
</dbReference>
<dbReference type="InterPro" id="IPR019787">
    <property type="entry name" value="Znf_PHD-finger"/>
</dbReference>
<dbReference type="CDD" id="cd15522">
    <property type="entry name" value="PHD_TAF3"/>
    <property type="match status" value="1"/>
</dbReference>
<keyword evidence="4" id="KW-0862">Zinc</keyword>
<dbReference type="InterPro" id="IPR001965">
    <property type="entry name" value="Znf_PHD"/>
</dbReference>
<dbReference type="GO" id="GO:0008270">
    <property type="term" value="F:zinc ion binding"/>
    <property type="evidence" value="ECO:0007669"/>
    <property type="project" value="UniProtKB-KW"/>
</dbReference>
<feature type="compositionally biased region" description="Basic and acidic residues" evidence="7">
    <location>
        <begin position="805"/>
        <end position="818"/>
    </location>
</feature>
<evidence type="ECO:0000256" key="6">
    <source>
        <dbReference type="PROSITE-ProRule" id="PRU00146"/>
    </source>
</evidence>
<evidence type="ECO:0000256" key="2">
    <source>
        <dbReference type="ARBA" id="ARBA00022723"/>
    </source>
</evidence>
<feature type="compositionally biased region" description="Polar residues" evidence="7">
    <location>
        <begin position="335"/>
        <end position="350"/>
    </location>
</feature>
<dbReference type="SMART" id="SM00249">
    <property type="entry name" value="PHD"/>
    <property type="match status" value="1"/>
</dbReference>
<evidence type="ECO:0000256" key="4">
    <source>
        <dbReference type="ARBA" id="ARBA00022833"/>
    </source>
</evidence>
<dbReference type="Gene3D" id="3.30.40.10">
    <property type="entry name" value="Zinc/RING finger domain, C3HC4 (zinc finger)"/>
    <property type="match status" value="1"/>
</dbReference>
<dbReference type="InterPro" id="IPR019786">
    <property type="entry name" value="Zinc_finger_PHD-type_CS"/>
</dbReference>
<feature type="compositionally biased region" description="Low complexity" evidence="7">
    <location>
        <begin position="700"/>
        <end position="715"/>
    </location>
</feature>